<accession>A0A6G7BB07</accession>
<name>A0A6G7BB07_9LACO</name>
<sequence>MIFLIILGIIAITIFVIIFLRHNKKKDFDLTPRNSTGEEINIENNNNPGIAPVYEGDFAFEDWQTWEDFLQEVGVIDIRNGMIEYEMGNNSRKFIMLAEEKQSNPYLKTDIELNQSNMLSEIFLNGVINPLKITTQSQKVEMTDFLNELKEHSKYLKGTNDEMKQYAQMVIDDTLKYQRQTGRFENRTYLQFEATVTPDEVYGDTPDVLEEQIHEKALEKLLRQIERASSILKKADHPLEPLDTFGLLDVLYKTFHRESSVKMRFEDIIRLQRFSIFTSHQESDKLFKEVNQRIQIENQLVAHARDAMWLQQQIENKEKLANGQDYYQSYDDSSDKNNDELNWKEFESAD</sequence>
<geneLocation type="plasmid" evidence="3">
    <name>pc0210c1</name>
</geneLocation>
<proteinExistence type="predicted"/>
<organism evidence="2 3">
    <name type="scientific">Lactobacillus iners</name>
    <dbReference type="NCBI Taxonomy" id="147802"/>
    <lineage>
        <taxon>Bacteria</taxon>
        <taxon>Bacillati</taxon>
        <taxon>Bacillota</taxon>
        <taxon>Bacilli</taxon>
        <taxon>Lactobacillales</taxon>
        <taxon>Lactobacillaceae</taxon>
        <taxon>Lactobacillus</taxon>
    </lineage>
</organism>
<reference evidence="2 3" key="1">
    <citation type="submission" date="2020-02" db="EMBL/GenBank/DDBJ databases">
        <title>Complete genome sequences of six Lactobacillus iners strains isolated from the human vagina.</title>
        <authorList>
            <person name="France M.T."/>
            <person name="Rutt L."/>
            <person name="Narina S."/>
            <person name="Arbaugh S."/>
            <person name="Humphrys M.S."/>
            <person name="Ma B."/>
            <person name="Hayward M.R."/>
            <person name="Relman D."/>
            <person name="Kwon D.S."/>
            <person name="Ravel J."/>
        </authorList>
    </citation>
    <scope>NUCLEOTIDE SEQUENCE [LARGE SCALE GENOMIC DNA]</scope>
    <source>
        <strain evidence="2 3">C0210C1</strain>
        <plasmid evidence="3">pc0210c1</plasmid>
    </source>
</reference>
<keyword evidence="1" id="KW-1133">Transmembrane helix</keyword>
<dbReference type="Proteomes" id="UP000501676">
    <property type="component" value="Plasmid pC0210C1"/>
</dbReference>
<evidence type="ECO:0000313" key="3">
    <source>
        <dbReference type="Proteomes" id="UP000501676"/>
    </source>
</evidence>
<keyword evidence="2" id="KW-0614">Plasmid</keyword>
<evidence type="ECO:0000256" key="1">
    <source>
        <dbReference type="SAM" id="Phobius"/>
    </source>
</evidence>
<evidence type="ECO:0000313" key="2">
    <source>
        <dbReference type="EMBL" id="QIH24525.1"/>
    </source>
</evidence>
<keyword evidence="1" id="KW-0472">Membrane</keyword>
<feature type="transmembrane region" description="Helical" evidence="1">
    <location>
        <begin position="6"/>
        <end position="23"/>
    </location>
</feature>
<protein>
    <submittedName>
        <fullName evidence="2">Uncharacterized protein</fullName>
    </submittedName>
</protein>
<dbReference type="AlphaFoldDB" id="A0A6G7BB07"/>
<keyword evidence="1" id="KW-0812">Transmembrane</keyword>
<gene>
    <name evidence="2" type="ORF">G6Z83_07020</name>
</gene>
<dbReference type="EMBL" id="CP049229">
    <property type="protein sequence ID" value="QIH24525.1"/>
    <property type="molecule type" value="Genomic_DNA"/>
</dbReference>